<dbReference type="PROSITE" id="PS00108">
    <property type="entry name" value="PROTEIN_KINASE_ST"/>
    <property type="match status" value="1"/>
</dbReference>
<keyword evidence="8" id="KW-0325">Glycoprotein</keyword>
<keyword evidence="4 11" id="KW-0547">Nucleotide-binding</keyword>
<dbReference type="Gene3D" id="3.30.200.20">
    <property type="entry name" value="Phosphorylase Kinase, domain 1"/>
    <property type="match status" value="1"/>
</dbReference>
<dbReference type="PANTHER" id="PTHR32444:SF183">
    <property type="entry name" value="APPLE DOMAIN-CONTAINING PROTEIN"/>
    <property type="match status" value="1"/>
</dbReference>
<dbReference type="CDD" id="cd00028">
    <property type="entry name" value="B_lectin"/>
    <property type="match status" value="1"/>
</dbReference>
<evidence type="ECO:0000256" key="12">
    <source>
        <dbReference type="PROSITE-ProRule" id="PRU10141"/>
    </source>
</evidence>
<evidence type="ECO:0000256" key="5">
    <source>
        <dbReference type="ARBA" id="ARBA00022777"/>
    </source>
</evidence>
<reference evidence="16" key="1">
    <citation type="submission" date="2022-07" db="EMBL/GenBank/DDBJ databases">
        <authorList>
            <person name="Macas J."/>
            <person name="Novak P."/>
            <person name="Neumann P."/>
        </authorList>
    </citation>
    <scope>NUCLEOTIDE SEQUENCE</scope>
</reference>
<feature type="domain" description="Apple" evidence="15">
    <location>
        <begin position="310"/>
        <end position="395"/>
    </location>
</feature>
<dbReference type="SUPFAM" id="SSF51110">
    <property type="entry name" value="alpha-D-mannose-specific plant lectins"/>
    <property type="match status" value="1"/>
</dbReference>
<proteinExistence type="inferred from homology"/>
<dbReference type="AlphaFoldDB" id="A0A9P0YWU4"/>
<dbReference type="GO" id="GO:0004674">
    <property type="term" value="F:protein serine/threonine kinase activity"/>
    <property type="evidence" value="ECO:0007669"/>
    <property type="project" value="UniProtKB-KW"/>
</dbReference>
<evidence type="ECO:0000256" key="4">
    <source>
        <dbReference type="ARBA" id="ARBA00022741"/>
    </source>
</evidence>
<sequence length="796" mass="88676">MITTTQYLRYDETIISKNGTFVMGFFTPTNSSNHYYVGIWYNQIPVQTVVWVANRDNPIANTSSAVLKITQGGQLALVGGNGQEIWSGNTSRMVQNPIAELLDSGNLVLREAEDENPENFLWQSFDYPTDHYLPGMKLGWNLVSGHEVYVTAREHEETPASGEYTFHVDLTGYPQAIIKNRESEVYGSGPWNGLHFSGTPSASMNTNPRGLVMNKKEVYVWYSQDLGLLRFVLTSNGVLKAWGWDFQKKEWQSFLSVPSDSCDTYGLCGANSICNIGNYPTCGCLNKFLPNNDAVENVSRGCYRKTPLNCHNGSSSDGFLKYSNVKLPDTKHSWYNKSSITLQECKETCLKNCSCMAYSTLNISNGGSGCMFWPGDLVDIRWLAGSKQDIFIRLASLDVPAGRTTISMHSGSKRKKVEIIALCLSSLLALVFRACCFSSWYFCKRRIARRKLEKEFELPLFDVSSIARATNNFSSQNKLGEGGFGTVYKGALDGGQDIAVKRLSKTSQQGLEEFKNEVICVAKLQHRNLVKLQGCCISGEEKMMIYEYMPNKSLDIFIFDQKKKKMLSWNKRINIIVGIARGLLYLHRDSRQRIIHRDLKASNVLLDLELNPKISDFGLAKIVGVNETADRTKRISGTRGYISPEYAAHGIFSLKSDVFSFGVLVLEIVSGRKNNYVFDADQDETLLGHAWKLNMEGRAIELVDESIAESCDVAQVIRSIHVGLLCVQQRPDDRPNMSGAVKMLVNDAPVVALPQPKEPAFFTGSVQAAAVKAELSPANHSTVSLNEVTITSLTPR</sequence>
<comment type="similarity">
    <text evidence="11">Belongs to the protein kinase superfamily. Ser/Thr protein kinase family.</text>
</comment>
<protein>
    <recommendedName>
        <fullName evidence="11">Receptor-like serine/threonine-protein kinase</fullName>
        <ecNumber evidence="11">2.7.11.1</ecNumber>
    </recommendedName>
</protein>
<dbReference type="FunFam" id="2.90.10.10:FF:000001">
    <property type="entry name" value="G-type lectin S-receptor-like serine/threonine-protein kinase"/>
    <property type="match status" value="1"/>
</dbReference>
<dbReference type="InterPro" id="IPR011009">
    <property type="entry name" value="Kinase-like_dom_sf"/>
</dbReference>
<dbReference type="Proteomes" id="UP001152484">
    <property type="component" value="Unassembled WGS sequence"/>
</dbReference>
<dbReference type="PANTHER" id="PTHR32444">
    <property type="entry name" value="BULB-TYPE LECTIN DOMAIN-CONTAINING PROTEIN"/>
    <property type="match status" value="1"/>
</dbReference>
<dbReference type="SMART" id="SM00108">
    <property type="entry name" value="B_lectin"/>
    <property type="match status" value="1"/>
</dbReference>
<keyword evidence="7" id="KW-1015">Disulfide bond</keyword>
<dbReference type="GO" id="GO:0005524">
    <property type="term" value="F:ATP binding"/>
    <property type="evidence" value="ECO:0007669"/>
    <property type="project" value="UniProtKB-UniRule"/>
</dbReference>
<evidence type="ECO:0000256" key="1">
    <source>
        <dbReference type="ARBA" id="ARBA00022527"/>
    </source>
</evidence>
<feature type="domain" description="Protein kinase" evidence="13">
    <location>
        <begin position="473"/>
        <end position="751"/>
    </location>
</feature>
<keyword evidence="3" id="KW-0732">Signal</keyword>
<dbReference type="GO" id="GO:0048544">
    <property type="term" value="P:recognition of pollen"/>
    <property type="evidence" value="ECO:0007669"/>
    <property type="project" value="InterPro"/>
</dbReference>
<comment type="catalytic activity">
    <reaction evidence="10 11">
        <text>L-seryl-[protein] + ATP = O-phospho-L-seryl-[protein] + ADP + H(+)</text>
        <dbReference type="Rhea" id="RHEA:17989"/>
        <dbReference type="Rhea" id="RHEA-COMP:9863"/>
        <dbReference type="Rhea" id="RHEA-COMP:11604"/>
        <dbReference type="ChEBI" id="CHEBI:15378"/>
        <dbReference type="ChEBI" id="CHEBI:29999"/>
        <dbReference type="ChEBI" id="CHEBI:30616"/>
        <dbReference type="ChEBI" id="CHEBI:83421"/>
        <dbReference type="ChEBI" id="CHEBI:456216"/>
        <dbReference type="EC" id="2.7.11.1"/>
    </reaction>
</comment>
<dbReference type="Gene3D" id="2.90.10.10">
    <property type="entry name" value="Bulb-type lectin domain"/>
    <property type="match status" value="1"/>
</dbReference>
<dbReference type="Pfam" id="PF01453">
    <property type="entry name" value="B_lectin"/>
    <property type="match status" value="1"/>
</dbReference>
<dbReference type="FunFam" id="3.30.200.20:FF:000195">
    <property type="entry name" value="G-type lectin S-receptor-like serine/threonine-protein kinase"/>
    <property type="match status" value="1"/>
</dbReference>
<dbReference type="InterPro" id="IPR036426">
    <property type="entry name" value="Bulb-type_lectin_dom_sf"/>
</dbReference>
<evidence type="ECO:0000256" key="11">
    <source>
        <dbReference type="PIRNR" id="PIRNR000641"/>
    </source>
</evidence>
<evidence type="ECO:0000256" key="2">
    <source>
        <dbReference type="ARBA" id="ARBA00022679"/>
    </source>
</evidence>
<dbReference type="PROSITE" id="PS50948">
    <property type="entry name" value="PAN"/>
    <property type="match status" value="1"/>
</dbReference>
<evidence type="ECO:0000313" key="16">
    <source>
        <dbReference type="EMBL" id="CAH9078241.1"/>
    </source>
</evidence>
<feature type="binding site" evidence="12">
    <location>
        <position position="501"/>
    </location>
    <ligand>
        <name>ATP</name>
        <dbReference type="ChEBI" id="CHEBI:30616"/>
    </ligand>
</feature>
<comment type="caution">
    <text evidence="16">The sequence shown here is derived from an EMBL/GenBank/DDBJ whole genome shotgun (WGS) entry which is preliminary data.</text>
</comment>
<dbReference type="SMART" id="SM00220">
    <property type="entry name" value="S_TKc"/>
    <property type="match status" value="1"/>
</dbReference>
<dbReference type="CDD" id="cd01098">
    <property type="entry name" value="PAN_AP_plant"/>
    <property type="match status" value="1"/>
</dbReference>
<dbReference type="Pfam" id="PF07714">
    <property type="entry name" value="PK_Tyr_Ser-Thr"/>
    <property type="match status" value="1"/>
</dbReference>
<dbReference type="InterPro" id="IPR024171">
    <property type="entry name" value="SRK-like_kinase"/>
</dbReference>
<dbReference type="OrthoDB" id="1289903at2759"/>
<dbReference type="CDD" id="cd14066">
    <property type="entry name" value="STKc_IRAK"/>
    <property type="match status" value="1"/>
</dbReference>
<feature type="domain" description="Bulb-type lectin" evidence="14">
    <location>
        <begin position="1"/>
        <end position="122"/>
    </location>
</feature>
<dbReference type="PROSITE" id="PS00107">
    <property type="entry name" value="PROTEIN_KINASE_ATP"/>
    <property type="match status" value="1"/>
</dbReference>
<evidence type="ECO:0000256" key="9">
    <source>
        <dbReference type="ARBA" id="ARBA00047899"/>
    </source>
</evidence>
<dbReference type="Gene3D" id="1.10.510.10">
    <property type="entry name" value="Transferase(Phosphotransferase) domain 1"/>
    <property type="match status" value="1"/>
</dbReference>
<comment type="catalytic activity">
    <reaction evidence="9 11">
        <text>L-threonyl-[protein] + ATP = O-phospho-L-threonyl-[protein] + ADP + H(+)</text>
        <dbReference type="Rhea" id="RHEA:46608"/>
        <dbReference type="Rhea" id="RHEA-COMP:11060"/>
        <dbReference type="Rhea" id="RHEA-COMP:11605"/>
        <dbReference type="ChEBI" id="CHEBI:15378"/>
        <dbReference type="ChEBI" id="CHEBI:30013"/>
        <dbReference type="ChEBI" id="CHEBI:30616"/>
        <dbReference type="ChEBI" id="CHEBI:61977"/>
        <dbReference type="ChEBI" id="CHEBI:456216"/>
        <dbReference type="EC" id="2.7.11.1"/>
    </reaction>
</comment>
<dbReference type="SUPFAM" id="SSF56112">
    <property type="entry name" value="Protein kinase-like (PK-like)"/>
    <property type="match status" value="1"/>
</dbReference>
<dbReference type="EC" id="2.7.11.1" evidence="11"/>
<evidence type="ECO:0000256" key="3">
    <source>
        <dbReference type="ARBA" id="ARBA00022729"/>
    </source>
</evidence>
<name>A0A9P0YWU4_CUSEU</name>
<dbReference type="Pfam" id="PF00954">
    <property type="entry name" value="S_locus_glycop"/>
    <property type="match status" value="1"/>
</dbReference>
<evidence type="ECO:0000256" key="8">
    <source>
        <dbReference type="ARBA" id="ARBA00023180"/>
    </source>
</evidence>
<dbReference type="FunFam" id="1.10.510.10:FF:000060">
    <property type="entry name" value="G-type lectin S-receptor-like serine/threonine-protein kinase"/>
    <property type="match status" value="1"/>
</dbReference>
<evidence type="ECO:0000259" key="15">
    <source>
        <dbReference type="PROSITE" id="PS50948"/>
    </source>
</evidence>
<dbReference type="InterPro" id="IPR000719">
    <property type="entry name" value="Prot_kinase_dom"/>
</dbReference>
<dbReference type="InterPro" id="IPR001480">
    <property type="entry name" value="Bulb-type_lectin_dom"/>
</dbReference>
<evidence type="ECO:0000256" key="6">
    <source>
        <dbReference type="ARBA" id="ARBA00022840"/>
    </source>
</evidence>
<organism evidence="16 17">
    <name type="scientific">Cuscuta europaea</name>
    <name type="common">European dodder</name>
    <dbReference type="NCBI Taxonomy" id="41803"/>
    <lineage>
        <taxon>Eukaryota</taxon>
        <taxon>Viridiplantae</taxon>
        <taxon>Streptophyta</taxon>
        <taxon>Embryophyta</taxon>
        <taxon>Tracheophyta</taxon>
        <taxon>Spermatophyta</taxon>
        <taxon>Magnoliopsida</taxon>
        <taxon>eudicotyledons</taxon>
        <taxon>Gunneridae</taxon>
        <taxon>Pentapetalae</taxon>
        <taxon>asterids</taxon>
        <taxon>lamiids</taxon>
        <taxon>Solanales</taxon>
        <taxon>Convolvulaceae</taxon>
        <taxon>Cuscuteae</taxon>
        <taxon>Cuscuta</taxon>
        <taxon>Cuscuta subgen. Cuscuta</taxon>
    </lineage>
</organism>
<dbReference type="InterPro" id="IPR001245">
    <property type="entry name" value="Ser-Thr/Tyr_kinase_cat_dom"/>
</dbReference>
<gene>
    <name evidence="16" type="ORF">CEURO_LOCUS6630</name>
</gene>
<dbReference type="InterPro" id="IPR008271">
    <property type="entry name" value="Ser/Thr_kinase_AS"/>
</dbReference>
<dbReference type="PROSITE" id="PS50927">
    <property type="entry name" value="BULB_LECTIN"/>
    <property type="match status" value="1"/>
</dbReference>
<evidence type="ECO:0000259" key="14">
    <source>
        <dbReference type="PROSITE" id="PS50927"/>
    </source>
</evidence>
<keyword evidence="17" id="KW-1185">Reference proteome</keyword>
<dbReference type="EMBL" id="CAMAPE010000010">
    <property type="protein sequence ID" value="CAH9078241.1"/>
    <property type="molecule type" value="Genomic_DNA"/>
</dbReference>
<accession>A0A9P0YWU4</accession>
<evidence type="ECO:0000259" key="13">
    <source>
        <dbReference type="PROSITE" id="PS50011"/>
    </source>
</evidence>
<dbReference type="PROSITE" id="PS50011">
    <property type="entry name" value="PROTEIN_KINASE_DOM"/>
    <property type="match status" value="1"/>
</dbReference>
<dbReference type="InterPro" id="IPR003609">
    <property type="entry name" value="Pan_app"/>
</dbReference>
<dbReference type="InterPro" id="IPR000858">
    <property type="entry name" value="S_locus_glycoprot_dom"/>
</dbReference>
<keyword evidence="6 11" id="KW-0067">ATP-binding</keyword>
<keyword evidence="2 11" id="KW-0808">Transferase</keyword>
<dbReference type="Pfam" id="PF08276">
    <property type="entry name" value="PAN_2"/>
    <property type="match status" value="1"/>
</dbReference>
<evidence type="ECO:0000313" key="17">
    <source>
        <dbReference type="Proteomes" id="UP001152484"/>
    </source>
</evidence>
<dbReference type="Gene3D" id="3.50.4.10">
    <property type="entry name" value="Hepatocyte Growth Factor"/>
    <property type="match status" value="1"/>
</dbReference>
<dbReference type="SMART" id="SM00473">
    <property type="entry name" value="PAN_AP"/>
    <property type="match status" value="1"/>
</dbReference>
<dbReference type="InterPro" id="IPR017441">
    <property type="entry name" value="Protein_kinase_ATP_BS"/>
</dbReference>
<evidence type="ECO:0000256" key="10">
    <source>
        <dbReference type="ARBA" id="ARBA00048679"/>
    </source>
</evidence>
<keyword evidence="1 11" id="KW-0723">Serine/threonine-protein kinase</keyword>
<keyword evidence="5 11" id="KW-0418">Kinase</keyword>
<evidence type="ECO:0000256" key="7">
    <source>
        <dbReference type="ARBA" id="ARBA00023157"/>
    </source>
</evidence>
<dbReference type="PIRSF" id="PIRSF000641">
    <property type="entry name" value="SRK"/>
    <property type="match status" value="1"/>
</dbReference>